<evidence type="ECO:0000256" key="8">
    <source>
        <dbReference type="SAM" id="Phobius"/>
    </source>
</evidence>
<evidence type="ECO:0000256" key="1">
    <source>
        <dbReference type="ARBA" id="ARBA00004429"/>
    </source>
</evidence>
<feature type="transmembrane region" description="Helical" evidence="8">
    <location>
        <begin position="410"/>
        <end position="430"/>
    </location>
</feature>
<keyword evidence="2" id="KW-0813">Transport</keyword>
<dbReference type="InterPro" id="IPR002528">
    <property type="entry name" value="MATE_fam"/>
</dbReference>
<dbReference type="InterPro" id="IPR052031">
    <property type="entry name" value="Membrane_Transporter-Flippase"/>
</dbReference>
<evidence type="ECO:0000313" key="9">
    <source>
        <dbReference type="EMBL" id="MBD8049205.1"/>
    </source>
</evidence>
<feature type="transmembrane region" description="Helical" evidence="8">
    <location>
        <begin position="183"/>
        <end position="206"/>
    </location>
</feature>
<sequence>MRRAVSEFNPPQNGNPTNSPAANPLLTGPILPILLRFSLPNMVAMLATALAAIAETSYVGQFGAPALAGMALVFPFVMLQNMMSAGAMGGGVSSAVSRALGAGDVGRANVLAVHALWIGITLGLFYMVLMELLGPTFMAILGGKGEALAQAVAYGEVAFVGSVFVWIVNTLSSVIRGSGNMKVPSVTLFAVALAQVLMGGALGLGWGPLPQWGMRGVAAGGVLANLCGALFLWSYLSSGRAKIQLQVRRTTLDRKHLIDILRVGAVACISPLQTVLTILILTRLVATLGTQALAGYGIGTRLEFLLVPIAFAVGVASVPLVGMAIGAGQIARARKAAWTAAAVATAVLESLGLIVTLAPDVWSSLYTQDPSVLASAASYLMWAGPFYGLFGLGLSLYFSSLGAGKAIGPVIAGTLRLLVVALGGALLSYWQSPAWMIFALVGAGMAVYGLSTVWIIKITPWGEATRPRE</sequence>
<keyword evidence="6 8" id="KW-0472">Membrane</keyword>
<dbReference type="PANTHER" id="PTHR43549:SF3">
    <property type="entry name" value="MULTIDRUG RESISTANCE PROTEIN YPNP-RELATED"/>
    <property type="match status" value="1"/>
</dbReference>
<feature type="transmembrane region" description="Helical" evidence="8">
    <location>
        <begin position="257"/>
        <end position="285"/>
    </location>
</feature>
<keyword evidence="10" id="KW-1185">Reference proteome</keyword>
<evidence type="ECO:0000256" key="4">
    <source>
        <dbReference type="ARBA" id="ARBA00022692"/>
    </source>
</evidence>
<evidence type="ECO:0000256" key="2">
    <source>
        <dbReference type="ARBA" id="ARBA00022448"/>
    </source>
</evidence>
<evidence type="ECO:0000256" key="6">
    <source>
        <dbReference type="ARBA" id="ARBA00023136"/>
    </source>
</evidence>
<evidence type="ECO:0000256" key="3">
    <source>
        <dbReference type="ARBA" id="ARBA00022475"/>
    </source>
</evidence>
<dbReference type="Proteomes" id="UP000647424">
    <property type="component" value="Unassembled WGS sequence"/>
</dbReference>
<dbReference type="GO" id="GO:0015297">
    <property type="term" value="F:antiporter activity"/>
    <property type="evidence" value="ECO:0007669"/>
    <property type="project" value="InterPro"/>
</dbReference>
<feature type="region of interest" description="Disordered" evidence="7">
    <location>
        <begin position="1"/>
        <end position="21"/>
    </location>
</feature>
<comment type="caution">
    <text evidence="9">The sequence shown here is derived from an EMBL/GenBank/DDBJ whole genome shotgun (WGS) entry which is preliminary data.</text>
</comment>
<keyword evidence="3" id="KW-1003">Cell membrane</keyword>
<feature type="transmembrane region" description="Helical" evidence="8">
    <location>
        <begin position="108"/>
        <end position="128"/>
    </location>
</feature>
<reference evidence="9" key="1">
    <citation type="submission" date="2020-09" db="EMBL/GenBank/DDBJ databases">
        <title>Genome seq and assembly of Limnohabitants sp.</title>
        <authorList>
            <person name="Chhetri G."/>
        </authorList>
    </citation>
    <scope>NUCLEOTIDE SEQUENCE</scope>
    <source>
        <strain evidence="9">JUR4</strain>
    </source>
</reference>
<feature type="transmembrane region" description="Helical" evidence="8">
    <location>
        <begin position="33"/>
        <end position="53"/>
    </location>
</feature>
<evidence type="ECO:0000256" key="7">
    <source>
        <dbReference type="SAM" id="MobiDB-lite"/>
    </source>
</evidence>
<comment type="subcellular location">
    <subcellularLocation>
        <location evidence="1">Cell inner membrane</location>
        <topology evidence="1">Multi-pass membrane protein</topology>
    </subcellularLocation>
</comment>
<dbReference type="Pfam" id="PF01554">
    <property type="entry name" value="MatE"/>
    <property type="match status" value="2"/>
</dbReference>
<accession>A0A927IKK2</accession>
<dbReference type="PANTHER" id="PTHR43549">
    <property type="entry name" value="MULTIDRUG RESISTANCE PROTEIN YPNP-RELATED"/>
    <property type="match status" value="1"/>
</dbReference>
<dbReference type="PIRSF" id="PIRSF006603">
    <property type="entry name" value="DinF"/>
    <property type="match status" value="1"/>
</dbReference>
<gene>
    <name evidence="9" type="ORF">IC609_01520</name>
</gene>
<dbReference type="GO" id="GO:0005886">
    <property type="term" value="C:plasma membrane"/>
    <property type="evidence" value="ECO:0007669"/>
    <property type="project" value="UniProtKB-SubCell"/>
</dbReference>
<feature type="transmembrane region" description="Helical" evidence="8">
    <location>
        <begin position="148"/>
        <end position="171"/>
    </location>
</feature>
<keyword evidence="5 8" id="KW-1133">Transmembrane helix</keyword>
<keyword evidence="4 8" id="KW-0812">Transmembrane</keyword>
<evidence type="ECO:0000256" key="5">
    <source>
        <dbReference type="ARBA" id="ARBA00022989"/>
    </source>
</evidence>
<feature type="transmembrane region" description="Helical" evidence="8">
    <location>
        <begin position="436"/>
        <end position="456"/>
    </location>
</feature>
<feature type="transmembrane region" description="Helical" evidence="8">
    <location>
        <begin position="379"/>
        <end position="398"/>
    </location>
</feature>
<dbReference type="EMBL" id="JACYFT010000001">
    <property type="protein sequence ID" value="MBD8049205.1"/>
    <property type="molecule type" value="Genomic_DNA"/>
</dbReference>
<dbReference type="InterPro" id="IPR048279">
    <property type="entry name" value="MdtK-like"/>
</dbReference>
<protein>
    <submittedName>
        <fullName evidence="9">MATE family efflux transporter</fullName>
    </submittedName>
</protein>
<feature type="compositionally biased region" description="Polar residues" evidence="7">
    <location>
        <begin position="9"/>
        <end position="21"/>
    </location>
</feature>
<evidence type="ECO:0000313" key="10">
    <source>
        <dbReference type="Proteomes" id="UP000647424"/>
    </source>
</evidence>
<organism evidence="9 10">
    <name type="scientific">Limnohabitans radicicola</name>
    <dbReference type="NCBI Taxonomy" id="2771427"/>
    <lineage>
        <taxon>Bacteria</taxon>
        <taxon>Pseudomonadati</taxon>
        <taxon>Pseudomonadota</taxon>
        <taxon>Betaproteobacteria</taxon>
        <taxon>Burkholderiales</taxon>
        <taxon>Comamonadaceae</taxon>
        <taxon>Limnohabitans</taxon>
    </lineage>
</organism>
<dbReference type="NCBIfam" id="TIGR00797">
    <property type="entry name" value="matE"/>
    <property type="match status" value="1"/>
</dbReference>
<proteinExistence type="predicted"/>
<feature type="transmembrane region" description="Helical" evidence="8">
    <location>
        <begin position="305"/>
        <end position="325"/>
    </location>
</feature>
<feature type="transmembrane region" description="Helical" evidence="8">
    <location>
        <begin position="337"/>
        <end position="359"/>
    </location>
</feature>
<dbReference type="GO" id="GO:0042910">
    <property type="term" value="F:xenobiotic transmembrane transporter activity"/>
    <property type="evidence" value="ECO:0007669"/>
    <property type="project" value="InterPro"/>
</dbReference>
<name>A0A927IKK2_9BURK</name>
<dbReference type="AlphaFoldDB" id="A0A927IKK2"/>
<feature type="transmembrane region" description="Helical" evidence="8">
    <location>
        <begin position="212"/>
        <end position="236"/>
    </location>
</feature>